<dbReference type="FunFam" id="1.10.418.10:FF:000013">
    <property type="entry name" value="IQ motif containing GTPase activating protein 1"/>
    <property type="match status" value="1"/>
</dbReference>
<dbReference type="AlphaFoldDB" id="A0A8S3PRI4"/>
<dbReference type="PROSITE" id="PS50021">
    <property type="entry name" value="CH"/>
    <property type="match status" value="1"/>
</dbReference>
<feature type="coiled-coil region" evidence="3">
    <location>
        <begin position="123"/>
        <end position="150"/>
    </location>
</feature>
<dbReference type="Proteomes" id="UP000683360">
    <property type="component" value="Unassembled WGS sequence"/>
</dbReference>
<name>A0A8S3PRI4_MYTED</name>
<keyword evidence="7" id="KW-1185">Reference proteome</keyword>
<evidence type="ECO:0000313" key="6">
    <source>
        <dbReference type="EMBL" id="CAG2186346.1"/>
    </source>
</evidence>
<dbReference type="GO" id="GO:1903479">
    <property type="term" value="P:mitotic actomyosin contractile ring assembly actin filament organization"/>
    <property type="evidence" value="ECO:0007669"/>
    <property type="project" value="TreeGrafter"/>
</dbReference>
<dbReference type="InterPro" id="IPR002172">
    <property type="entry name" value="LDrepeatLR_classA_rpt"/>
</dbReference>
<feature type="domain" description="Calponin-homology (CH)" evidence="5">
    <location>
        <begin position="1"/>
        <end position="115"/>
    </location>
</feature>
<feature type="region of interest" description="Disordered" evidence="4">
    <location>
        <begin position="528"/>
        <end position="547"/>
    </location>
</feature>
<evidence type="ECO:0000256" key="3">
    <source>
        <dbReference type="SAM" id="Coils"/>
    </source>
</evidence>
<dbReference type="InterPro" id="IPR036872">
    <property type="entry name" value="CH_dom_sf"/>
</dbReference>
<dbReference type="Pfam" id="PF00057">
    <property type="entry name" value="Ldl_recept_a"/>
    <property type="match status" value="2"/>
</dbReference>
<feature type="disulfide bond" evidence="2">
    <location>
        <begin position="482"/>
        <end position="497"/>
    </location>
</feature>
<dbReference type="InterPro" id="IPR036055">
    <property type="entry name" value="LDL_receptor-like_sf"/>
</dbReference>
<dbReference type="GO" id="GO:0005516">
    <property type="term" value="F:calmodulin binding"/>
    <property type="evidence" value="ECO:0007669"/>
    <property type="project" value="TreeGrafter"/>
</dbReference>
<evidence type="ECO:0000259" key="5">
    <source>
        <dbReference type="PROSITE" id="PS50021"/>
    </source>
</evidence>
<proteinExistence type="predicted"/>
<dbReference type="PANTHER" id="PTHR14149">
    <property type="entry name" value="RAS GTPASE-ACTIVATING PROTEIN WITH IQ MOTIF"/>
    <property type="match status" value="1"/>
</dbReference>
<dbReference type="OrthoDB" id="6113314at2759"/>
<feature type="disulfide bond" evidence="2">
    <location>
        <begin position="425"/>
        <end position="437"/>
    </location>
</feature>
<dbReference type="PANTHER" id="PTHR14149:SF14">
    <property type="entry name" value="CALPONIN-HOMOLOGY (CH) DOMAIN-CONTAINING PROTEIN"/>
    <property type="match status" value="1"/>
</dbReference>
<dbReference type="Pfam" id="PF00307">
    <property type="entry name" value="CH"/>
    <property type="match status" value="1"/>
</dbReference>
<dbReference type="GO" id="GO:0051015">
    <property type="term" value="F:actin filament binding"/>
    <property type="evidence" value="ECO:0007669"/>
    <property type="project" value="TreeGrafter"/>
</dbReference>
<protein>
    <submittedName>
        <fullName evidence="6">IQGAP1</fullName>
    </submittedName>
</protein>
<dbReference type="SMART" id="SM00192">
    <property type="entry name" value="LDLa"/>
    <property type="match status" value="2"/>
</dbReference>
<dbReference type="InterPro" id="IPR023415">
    <property type="entry name" value="LDLR_class-A_CS"/>
</dbReference>
<dbReference type="PRINTS" id="PR00261">
    <property type="entry name" value="LDLRECEPTOR"/>
</dbReference>
<sequence>MYIYNFRWIQACINEELPPTTELEEGLRNGVYLAKLGHFLAPKFVPVKRIYDREQTRFQARGLHFRHTDNINHFFIAMEKVGLPKIFYPETTDIYDRKNMPRSIYCIHALSLFCFKLGIAPQIQDLYGKVQFTEEEISAMRSELEKYGIQMPAFSKIGGILANEMSVDDAALHAAIIAINEAIDNDNAEETMAALQNPSALLAQLHGESAEKYQTLLFAAKETKAEAARNRVCRQYRESSMDEDKYVVLYMSLDKNLEHDVYDEYLTQAEIQGNVNKINTVEALVRVDDALSRKDKDLLLQLLKSHDLGIRNVKDENIDFYIIHLDEARDNKMNNNTDKDSVLGKEEIQEAVNQGNLDADVEYQRALAVTNINLAIANDEVDHLVKVLQSPSSQLPPVFDTAGSLYMEEFKNMKDEKQGIIFVGCSDGMYTCADGECIAGSWQCDSYVDCSRGEDDMGCPGCDSDRFLCDNGEWCVAWWAVCDGEDNCGDNTDERGCSNLCWYDLPYSKRGLTRSSAEKVVSRDINKRGKVEAAGTNVHKRKTRHRK</sequence>
<keyword evidence="3" id="KW-0175">Coiled coil</keyword>
<comment type="caution">
    <text evidence="2">Lacks conserved residue(s) required for the propagation of feature annotation.</text>
</comment>
<evidence type="ECO:0000256" key="2">
    <source>
        <dbReference type="PROSITE-ProRule" id="PRU00124"/>
    </source>
</evidence>
<organism evidence="6 7">
    <name type="scientific">Mytilus edulis</name>
    <name type="common">Blue mussel</name>
    <dbReference type="NCBI Taxonomy" id="6550"/>
    <lineage>
        <taxon>Eukaryota</taxon>
        <taxon>Metazoa</taxon>
        <taxon>Spiralia</taxon>
        <taxon>Lophotrochozoa</taxon>
        <taxon>Mollusca</taxon>
        <taxon>Bivalvia</taxon>
        <taxon>Autobranchia</taxon>
        <taxon>Pteriomorphia</taxon>
        <taxon>Mytilida</taxon>
        <taxon>Mytiloidea</taxon>
        <taxon>Mytilidae</taxon>
        <taxon>Mytilinae</taxon>
        <taxon>Mytilus</taxon>
    </lineage>
</organism>
<dbReference type="GO" id="GO:0005938">
    <property type="term" value="C:cell cortex"/>
    <property type="evidence" value="ECO:0007669"/>
    <property type="project" value="TreeGrafter"/>
</dbReference>
<dbReference type="Gene3D" id="1.10.418.10">
    <property type="entry name" value="Calponin-like domain"/>
    <property type="match status" value="1"/>
</dbReference>
<dbReference type="GO" id="GO:0005096">
    <property type="term" value="F:GTPase activator activity"/>
    <property type="evidence" value="ECO:0007669"/>
    <property type="project" value="TreeGrafter"/>
</dbReference>
<dbReference type="SUPFAM" id="SSF47576">
    <property type="entry name" value="Calponin-homology domain, CH-domain"/>
    <property type="match status" value="1"/>
</dbReference>
<accession>A0A8S3PRI4</accession>
<dbReference type="PROSITE" id="PS01209">
    <property type="entry name" value="LDLRA_1"/>
    <property type="match status" value="1"/>
</dbReference>
<evidence type="ECO:0000256" key="4">
    <source>
        <dbReference type="SAM" id="MobiDB-lite"/>
    </source>
</evidence>
<dbReference type="SUPFAM" id="SSF57424">
    <property type="entry name" value="LDL receptor-like module"/>
    <property type="match status" value="2"/>
</dbReference>
<dbReference type="CDD" id="cd00112">
    <property type="entry name" value="LDLa"/>
    <property type="match status" value="2"/>
</dbReference>
<evidence type="ECO:0000313" key="7">
    <source>
        <dbReference type="Proteomes" id="UP000683360"/>
    </source>
</evidence>
<dbReference type="SMART" id="SM00033">
    <property type="entry name" value="CH"/>
    <property type="match status" value="1"/>
</dbReference>
<dbReference type="Gene3D" id="4.10.400.10">
    <property type="entry name" value="Low-density Lipoprotein Receptor"/>
    <property type="match status" value="2"/>
</dbReference>
<feature type="compositionally biased region" description="Basic residues" evidence="4">
    <location>
        <begin position="538"/>
        <end position="547"/>
    </location>
</feature>
<gene>
    <name evidence="6" type="ORF">MEDL_1903</name>
</gene>
<feature type="disulfide bond" evidence="2">
    <location>
        <begin position="432"/>
        <end position="450"/>
    </location>
</feature>
<reference evidence="6" key="1">
    <citation type="submission" date="2021-03" db="EMBL/GenBank/DDBJ databases">
        <authorList>
            <person name="Bekaert M."/>
        </authorList>
    </citation>
    <scope>NUCLEOTIDE SEQUENCE</scope>
</reference>
<evidence type="ECO:0000256" key="1">
    <source>
        <dbReference type="ARBA" id="ARBA00023157"/>
    </source>
</evidence>
<dbReference type="InterPro" id="IPR001715">
    <property type="entry name" value="CH_dom"/>
</dbReference>
<feature type="disulfide bond" evidence="2">
    <location>
        <begin position="444"/>
        <end position="459"/>
    </location>
</feature>
<keyword evidence="1 2" id="KW-1015">Disulfide bond</keyword>
<dbReference type="EMBL" id="CAJPWZ010000128">
    <property type="protein sequence ID" value="CAG2186346.1"/>
    <property type="molecule type" value="Genomic_DNA"/>
</dbReference>
<dbReference type="PROSITE" id="PS50068">
    <property type="entry name" value="LDLRA_2"/>
    <property type="match status" value="2"/>
</dbReference>
<comment type="caution">
    <text evidence="6">The sequence shown here is derived from an EMBL/GenBank/DDBJ whole genome shotgun (WGS) entry which is preliminary data.</text>
</comment>